<dbReference type="GO" id="GO:0012505">
    <property type="term" value="C:endomembrane system"/>
    <property type="evidence" value="ECO:0007669"/>
    <property type="project" value="UniProtKB-SubCell"/>
</dbReference>
<feature type="domain" description="DUF202" evidence="6">
    <location>
        <begin position="5"/>
        <end position="63"/>
    </location>
</feature>
<keyword evidence="8" id="KW-1185">Reference proteome</keyword>
<protein>
    <submittedName>
        <fullName evidence="7">Transmembrane protein</fullName>
    </submittedName>
</protein>
<comment type="subcellular location">
    <subcellularLocation>
        <location evidence="1">Endomembrane system</location>
        <topology evidence="1">Multi-pass membrane protein</topology>
    </subcellularLocation>
</comment>
<evidence type="ECO:0000256" key="2">
    <source>
        <dbReference type="ARBA" id="ARBA00022692"/>
    </source>
</evidence>
<dbReference type="STRING" id="1841859.GCA_900157385_05501"/>
<dbReference type="InterPro" id="IPR003807">
    <property type="entry name" value="DUF202"/>
</dbReference>
<evidence type="ECO:0000313" key="8">
    <source>
        <dbReference type="Proteomes" id="UP000241595"/>
    </source>
</evidence>
<feature type="transmembrane region" description="Helical" evidence="5">
    <location>
        <begin position="79"/>
        <end position="98"/>
    </location>
</feature>
<dbReference type="Pfam" id="PF02656">
    <property type="entry name" value="DUF202"/>
    <property type="match status" value="1"/>
</dbReference>
<evidence type="ECO:0000313" key="7">
    <source>
        <dbReference type="EMBL" id="SPM31974.1"/>
    </source>
</evidence>
<feature type="transmembrane region" description="Helical" evidence="5">
    <location>
        <begin position="40"/>
        <end position="58"/>
    </location>
</feature>
<evidence type="ECO:0000256" key="5">
    <source>
        <dbReference type="SAM" id="Phobius"/>
    </source>
</evidence>
<dbReference type="EMBL" id="FTRV01000017">
    <property type="protein sequence ID" value="SPM31974.1"/>
    <property type="molecule type" value="Genomic_DNA"/>
</dbReference>
<evidence type="ECO:0000256" key="4">
    <source>
        <dbReference type="ARBA" id="ARBA00023136"/>
    </source>
</evidence>
<gene>
    <name evidence="7" type="ORF">MTAB308_5499</name>
</gene>
<name>A0A2U3NKL0_9MYCO</name>
<keyword evidence="2 5" id="KW-0812">Transmembrane</keyword>
<proteinExistence type="predicted"/>
<feature type="non-terminal residue" evidence="7">
    <location>
        <position position="1"/>
    </location>
</feature>
<evidence type="ECO:0000256" key="3">
    <source>
        <dbReference type="ARBA" id="ARBA00022989"/>
    </source>
</evidence>
<sequence>LSEPADRTSLAWTRTSFAFLGNGALLTIRNLRGPVGLKELLPALLAGAVALLTYLIALRRQRVLQEHATPERVTPRRQVYVIGTAVVMLVVATTVGQLI</sequence>
<accession>A0A2U3NKL0</accession>
<evidence type="ECO:0000256" key="1">
    <source>
        <dbReference type="ARBA" id="ARBA00004127"/>
    </source>
</evidence>
<keyword evidence="3 5" id="KW-1133">Transmembrane helix</keyword>
<keyword evidence="4 5" id="KW-0472">Membrane</keyword>
<reference evidence="7 8" key="1">
    <citation type="submission" date="2017-01" db="EMBL/GenBank/DDBJ databases">
        <authorList>
            <consortium name="Urmite Genomes"/>
        </authorList>
    </citation>
    <scope>NUCLEOTIDE SEQUENCE [LARGE SCALE GENOMIC DNA]</scope>
    <source>
        <strain evidence="7 8">AB308</strain>
    </source>
</reference>
<dbReference type="Proteomes" id="UP000241595">
    <property type="component" value="Unassembled WGS sequence"/>
</dbReference>
<evidence type="ECO:0000259" key="6">
    <source>
        <dbReference type="Pfam" id="PF02656"/>
    </source>
</evidence>
<dbReference type="AlphaFoldDB" id="A0A2U3NKL0"/>
<organism evidence="7 8">
    <name type="scientific">Mycobacterium terramassiliense</name>
    <dbReference type="NCBI Taxonomy" id="1841859"/>
    <lineage>
        <taxon>Bacteria</taxon>
        <taxon>Bacillati</taxon>
        <taxon>Actinomycetota</taxon>
        <taxon>Actinomycetes</taxon>
        <taxon>Mycobacteriales</taxon>
        <taxon>Mycobacteriaceae</taxon>
        <taxon>Mycobacterium</taxon>
    </lineage>
</organism>